<dbReference type="EMBL" id="UZAE01012039">
    <property type="protein sequence ID" value="VDO03221.1"/>
    <property type="molecule type" value="Genomic_DNA"/>
</dbReference>
<proteinExistence type="predicted"/>
<evidence type="ECO:0000313" key="2">
    <source>
        <dbReference type="EMBL" id="VDO03221.1"/>
    </source>
</evidence>
<protein>
    <submittedName>
        <fullName evidence="4">Iwr1 domain-containing protein</fullName>
    </submittedName>
</protein>
<evidence type="ECO:0000313" key="3">
    <source>
        <dbReference type="Proteomes" id="UP000278807"/>
    </source>
</evidence>
<name>A0A0R3TJS9_RODNA</name>
<dbReference type="AlphaFoldDB" id="A0A0R3TJS9"/>
<sequence>MCASDQMCILPNPTQATTNIEVEDIEESKESDLNTEDDFPDCPFNLGEVSIFMEEETADDKINQETESEEISSEFVKFDPYESDSDDSVVTIVYRPVEKSDNSWSEEDDETLDFNDAPVNVEE</sequence>
<evidence type="ECO:0000313" key="4">
    <source>
        <dbReference type="WBParaSite" id="HNAJ_0000736501-mRNA-1"/>
    </source>
</evidence>
<reference evidence="4" key="1">
    <citation type="submission" date="2017-02" db="UniProtKB">
        <authorList>
            <consortium name="WormBaseParasite"/>
        </authorList>
    </citation>
    <scope>IDENTIFICATION</scope>
</reference>
<keyword evidence="3" id="KW-1185">Reference proteome</keyword>
<feature type="region of interest" description="Disordered" evidence="1">
    <location>
        <begin position="98"/>
        <end position="123"/>
    </location>
</feature>
<reference evidence="2 3" key="2">
    <citation type="submission" date="2018-11" db="EMBL/GenBank/DDBJ databases">
        <authorList>
            <consortium name="Pathogen Informatics"/>
        </authorList>
    </citation>
    <scope>NUCLEOTIDE SEQUENCE [LARGE SCALE GENOMIC DNA]</scope>
</reference>
<dbReference type="WBParaSite" id="HNAJ_0000736501-mRNA-1">
    <property type="protein sequence ID" value="HNAJ_0000736501-mRNA-1"/>
    <property type="gene ID" value="HNAJ_0000736501"/>
</dbReference>
<dbReference type="Proteomes" id="UP000278807">
    <property type="component" value="Unassembled WGS sequence"/>
</dbReference>
<organism evidence="4">
    <name type="scientific">Rodentolepis nana</name>
    <name type="common">Dwarf tapeworm</name>
    <name type="synonym">Hymenolepis nana</name>
    <dbReference type="NCBI Taxonomy" id="102285"/>
    <lineage>
        <taxon>Eukaryota</taxon>
        <taxon>Metazoa</taxon>
        <taxon>Spiralia</taxon>
        <taxon>Lophotrochozoa</taxon>
        <taxon>Platyhelminthes</taxon>
        <taxon>Cestoda</taxon>
        <taxon>Eucestoda</taxon>
        <taxon>Cyclophyllidea</taxon>
        <taxon>Hymenolepididae</taxon>
        <taxon>Rodentolepis</taxon>
    </lineage>
</organism>
<feature type="compositionally biased region" description="Acidic residues" evidence="1">
    <location>
        <begin position="104"/>
        <end position="113"/>
    </location>
</feature>
<accession>A0A0R3TJS9</accession>
<evidence type="ECO:0000256" key="1">
    <source>
        <dbReference type="SAM" id="MobiDB-lite"/>
    </source>
</evidence>
<gene>
    <name evidence="2" type="ORF">HNAJ_LOCUS7361</name>
</gene>